<dbReference type="UniPathway" id="UPA00251">
    <property type="reaction ID" value="UER00319"/>
</dbReference>
<evidence type="ECO:0000256" key="3">
    <source>
        <dbReference type="ARBA" id="ARBA00005638"/>
    </source>
</evidence>
<comment type="pathway">
    <text evidence="2">Porphyrin-containing compound metabolism; protoporphyrin-IX biosynthesis; coproporphyrinogen-III from 5-aminolevulinate: step 2/4.</text>
</comment>
<feature type="domain" description="Porphobilinogen deaminase C-terminal" evidence="11">
    <location>
        <begin position="248"/>
        <end position="314"/>
    </location>
</feature>
<dbReference type="PRINTS" id="PR00151">
    <property type="entry name" value="PORPHBDMNASE"/>
</dbReference>
<comment type="similarity">
    <text evidence="3 8">Belongs to the HMBS family.</text>
</comment>
<accession>A0A3B0MB42</accession>
<dbReference type="Pfam" id="PF01379">
    <property type="entry name" value="Porphobil_deam"/>
    <property type="match status" value="1"/>
</dbReference>
<comment type="subunit">
    <text evidence="4 8">Monomer.</text>
</comment>
<dbReference type="PIRSF" id="PIRSF001438">
    <property type="entry name" value="4pyrrol_synth_OHMeBilane_synth"/>
    <property type="match status" value="1"/>
</dbReference>
<comment type="function">
    <text evidence="1 8">Tetrapolymerization of the monopyrrole PBG into the hydroxymethylbilane pre-uroporphyrinogen in several discrete steps.</text>
</comment>
<evidence type="ECO:0000256" key="1">
    <source>
        <dbReference type="ARBA" id="ARBA00002869"/>
    </source>
</evidence>
<evidence type="ECO:0000256" key="9">
    <source>
        <dbReference type="SAM" id="MobiDB-lite"/>
    </source>
</evidence>
<dbReference type="HAMAP" id="MF_00260">
    <property type="entry name" value="Porphobil_deam"/>
    <property type="match status" value="1"/>
</dbReference>
<evidence type="ECO:0000256" key="4">
    <source>
        <dbReference type="ARBA" id="ARBA00011245"/>
    </source>
</evidence>
<dbReference type="EMBL" id="UIHC01000031">
    <property type="protein sequence ID" value="SUZ32893.1"/>
    <property type="molecule type" value="Genomic_DNA"/>
</dbReference>
<dbReference type="InterPro" id="IPR036803">
    <property type="entry name" value="Porphobilinogen_deaminase_C_sf"/>
</dbReference>
<reference evidence="13" key="1">
    <citation type="submission" date="2018-08" db="EMBL/GenBank/DDBJ databases">
        <authorList>
            <person name="Rodrigo-Torres L."/>
            <person name="Arahal R. D."/>
            <person name="Lucena T."/>
        </authorList>
    </citation>
    <scope>NUCLEOTIDE SEQUENCE [LARGE SCALE GENOMIC DNA]</scope>
    <source>
        <strain evidence="13">CECT 7235</strain>
    </source>
</reference>
<feature type="domain" description="Porphobilinogen deaminase N-terminal" evidence="10">
    <location>
        <begin position="19"/>
        <end position="232"/>
    </location>
</feature>
<dbReference type="GO" id="GO:0006782">
    <property type="term" value="P:protoporphyrinogen IX biosynthetic process"/>
    <property type="evidence" value="ECO:0007669"/>
    <property type="project" value="UniProtKB-UniRule"/>
</dbReference>
<dbReference type="Gene3D" id="3.30.160.40">
    <property type="entry name" value="Porphobilinogen deaminase, C-terminal domain"/>
    <property type="match status" value="1"/>
</dbReference>
<dbReference type="Pfam" id="PF03900">
    <property type="entry name" value="Porphobil_deamC"/>
    <property type="match status" value="1"/>
</dbReference>
<keyword evidence="5 8" id="KW-0808">Transferase</keyword>
<dbReference type="InterPro" id="IPR022418">
    <property type="entry name" value="Porphobilinogen_deaminase_C"/>
</dbReference>
<evidence type="ECO:0000256" key="7">
    <source>
        <dbReference type="ARBA" id="ARBA00048169"/>
    </source>
</evidence>
<evidence type="ECO:0000256" key="2">
    <source>
        <dbReference type="ARBA" id="ARBA00004735"/>
    </source>
</evidence>
<comment type="miscellaneous">
    <text evidence="8">The porphobilinogen subunits are added to the dipyrromethane group.</text>
</comment>
<dbReference type="SUPFAM" id="SSF53850">
    <property type="entry name" value="Periplasmic binding protein-like II"/>
    <property type="match status" value="1"/>
</dbReference>
<dbReference type="Gene3D" id="3.40.190.10">
    <property type="entry name" value="Periplasmic binding protein-like II"/>
    <property type="match status" value="2"/>
</dbReference>
<protein>
    <recommendedName>
        <fullName evidence="8">Porphobilinogen deaminase</fullName>
        <shortName evidence="8">PBG</shortName>
        <ecNumber evidence="8">2.5.1.61</ecNumber>
    </recommendedName>
    <alternativeName>
        <fullName evidence="8">Hydroxymethylbilane synthase</fullName>
        <shortName evidence="8">HMBS</shortName>
    </alternativeName>
    <alternativeName>
        <fullName evidence="8">Pre-uroporphyrinogen synthase</fullName>
    </alternativeName>
</protein>
<organism evidence="12 13">
    <name type="scientific">Roseinatronobacter ekhonensis</name>
    <dbReference type="NCBI Taxonomy" id="254356"/>
    <lineage>
        <taxon>Bacteria</taxon>
        <taxon>Pseudomonadati</taxon>
        <taxon>Pseudomonadota</taxon>
        <taxon>Alphaproteobacteria</taxon>
        <taxon>Rhodobacterales</taxon>
        <taxon>Paracoccaceae</taxon>
        <taxon>Roseinatronobacter</taxon>
    </lineage>
</organism>
<dbReference type="InterPro" id="IPR022417">
    <property type="entry name" value="Porphobilin_deaminase_N"/>
</dbReference>
<evidence type="ECO:0000313" key="13">
    <source>
        <dbReference type="Proteomes" id="UP000272908"/>
    </source>
</evidence>
<dbReference type="FunFam" id="3.40.190.10:FF:000005">
    <property type="entry name" value="Porphobilinogen deaminase"/>
    <property type="match status" value="1"/>
</dbReference>
<dbReference type="PANTHER" id="PTHR11557">
    <property type="entry name" value="PORPHOBILINOGEN DEAMINASE"/>
    <property type="match status" value="1"/>
</dbReference>
<proteinExistence type="inferred from homology"/>
<name>A0A3B0MB42_9RHOB</name>
<evidence type="ECO:0000313" key="12">
    <source>
        <dbReference type="EMBL" id="SUZ32893.1"/>
    </source>
</evidence>
<keyword evidence="6 8" id="KW-0627">Porphyrin biosynthesis</keyword>
<evidence type="ECO:0000256" key="5">
    <source>
        <dbReference type="ARBA" id="ARBA00022679"/>
    </source>
</evidence>
<feature type="region of interest" description="Disordered" evidence="9">
    <location>
        <begin position="1"/>
        <end position="20"/>
    </location>
</feature>
<dbReference type="InterPro" id="IPR000860">
    <property type="entry name" value="HemC"/>
</dbReference>
<evidence type="ECO:0000259" key="11">
    <source>
        <dbReference type="Pfam" id="PF03900"/>
    </source>
</evidence>
<dbReference type="GO" id="GO:0004418">
    <property type="term" value="F:hydroxymethylbilane synthase activity"/>
    <property type="evidence" value="ECO:0007669"/>
    <property type="project" value="UniProtKB-UniRule"/>
</dbReference>
<sequence>MRRYSNGMTQTYPTPDRPLKIGTRGSPLALAQAHETRQRLMAAHDLPEAAFEIMVIKTTGDDRTLIDADRPLKEIGNKGLFTKEIEEAMVAGRIDIAVHSMKDMPTEQPDGLTLGCSLPREDTRDAFISPNAAGIADLPAGAVVGSSSLRRRAQLLNKRPDLKVVEFRGNVQTRLKKLHDGVADCTFLAMAGLRRLGMSDLANGGIEPEDMLPAIAQGAIGIEWRLTDTATAELLVPLHDTPTGQRLDAERAFLAGLDGSCETPIAGLALIEGDDIWLRGEILRPDGSQKLSTEGRALLADGAALGRELAAELRGRAPAGFFDWM</sequence>
<keyword evidence="13" id="KW-1185">Reference proteome</keyword>
<dbReference type="AlphaFoldDB" id="A0A3B0MB42"/>
<evidence type="ECO:0000256" key="6">
    <source>
        <dbReference type="ARBA" id="ARBA00023244"/>
    </source>
</evidence>
<gene>
    <name evidence="8 12" type="primary">hemC</name>
    <name evidence="12" type="ORF">ROE7235_02658</name>
</gene>
<comment type="cofactor">
    <cofactor evidence="8">
        <name>dipyrromethane</name>
        <dbReference type="ChEBI" id="CHEBI:60342"/>
    </cofactor>
    <text evidence="8">Binds 1 dipyrromethane group covalently.</text>
</comment>
<dbReference type="PANTHER" id="PTHR11557:SF0">
    <property type="entry name" value="PORPHOBILINOGEN DEAMINASE"/>
    <property type="match status" value="1"/>
</dbReference>
<dbReference type="NCBIfam" id="TIGR00212">
    <property type="entry name" value="hemC"/>
    <property type="match status" value="1"/>
</dbReference>
<evidence type="ECO:0000256" key="8">
    <source>
        <dbReference type="HAMAP-Rule" id="MF_00260"/>
    </source>
</evidence>
<feature type="modified residue" description="S-(dipyrrolylmethanemethyl)cysteine" evidence="8">
    <location>
        <position position="261"/>
    </location>
</feature>
<evidence type="ECO:0000259" key="10">
    <source>
        <dbReference type="Pfam" id="PF01379"/>
    </source>
</evidence>
<dbReference type="SUPFAM" id="SSF54782">
    <property type="entry name" value="Porphobilinogen deaminase (hydroxymethylbilane synthase), C-terminal domain"/>
    <property type="match status" value="1"/>
</dbReference>
<dbReference type="PROSITE" id="PS00533">
    <property type="entry name" value="PORPHOBILINOGEN_DEAM"/>
    <property type="match status" value="1"/>
</dbReference>
<dbReference type="GO" id="GO:0005737">
    <property type="term" value="C:cytoplasm"/>
    <property type="evidence" value="ECO:0007669"/>
    <property type="project" value="UniProtKB-UniRule"/>
</dbReference>
<comment type="catalytic activity">
    <reaction evidence="7 8">
        <text>4 porphobilinogen + H2O = hydroxymethylbilane + 4 NH4(+)</text>
        <dbReference type="Rhea" id="RHEA:13185"/>
        <dbReference type="ChEBI" id="CHEBI:15377"/>
        <dbReference type="ChEBI" id="CHEBI:28938"/>
        <dbReference type="ChEBI" id="CHEBI:57845"/>
        <dbReference type="ChEBI" id="CHEBI:58126"/>
        <dbReference type="EC" id="2.5.1.61"/>
    </reaction>
</comment>
<dbReference type="EC" id="2.5.1.61" evidence="8"/>
<dbReference type="Proteomes" id="UP000272908">
    <property type="component" value="Unassembled WGS sequence"/>
</dbReference>
<dbReference type="InterPro" id="IPR022419">
    <property type="entry name" value="Porphobilin_deaminase_cofac_BS"/>
</dbReference>
<feature type="compositionally biased region" description="Polar residues" evidence="9">
    <location>
        <begin position="1"/>
        <end position="13"/>
    </location>
</feature>